<comment type="similarity">
    <text evidence="11">Belongs to the chloride channel (TC 2.A.49) family.</text>
</comment>
<evidence type="ECO:0000256" key="3">
    <source>
        <dbReference type="ARBA" id="ARBA00022692"/>
    </source>
</evidence>
<evidence type="ECO:0000256" key="5">
    <source>
        <dbReference type="ARBA" id="ARBA00022989"/>
    </source>
</evidence>
<evidence type="ECO:0000256" key="9">
    <source>
        <dbReference type="ARBA" id="ARBA00023214"/>
    </source>
</evidence>
<keyword evidence="3 11" id="KW-0812">Transmembrane</keyword>
<dbReference type="Pfam" id="PF00571">
    <property type="entry name" value="CBS"/>
    <property type="match status" value="1"/>
</dbReference>
<evidence type="ECO:0000256" key="6">
    <source>
        <dbReference type="ARBA" id="ARBA00023065"/>
    </source>
</evidence>
<evidence type="ECO:0000256" key="12">
    <source>
        <dbReference type="SAM" id="MobiDB-lite"/>
    </source>
</evidence>
<reference evidence="14 15" key="1">
    <citation type="journal article" date="2008" name="Nature">
        <title>The genome of the choanoflagellate Monosiga brevicollis and the origin of metazoans.</title>
        <authorList>
            <consortium name="JGI Sequencing"/>
            <person name="King N."/>
            <person name="Westbrook M.J."/>
            <person name="Young S.L."/>
            <person name="Kuo A."/>
            <person name="Abedin M."/>
            <person name="Chapman J."/>
            <person name="Fairclough S."/>
            <person name="Hellsten U."/>
            <person name="Isogai Y."/>
            <person name="Letunic I."/>
            <person name="Marr M."/>
            <person name="Pincus D."/>
            <person name="Putnam N."/>
            <person name="Rokas A."/>
            <person name="Wright K.J."/>
            <person name="Zuzow R."/>
            <person name="Dirks W."/>
            <person name="Good M."/>
            <person name="Goodstein D."/>
            <person name="Lemons D."/>
            <person name="Li W."/>
            <person name="Lyons J.B."/>
            <person name="Morris A."/>
            <person name="Nichols S."/>
            <person name="Richter D.J."/>
            <person name="Salamov A."/>
            <person name="Bork P."/>
            <person name="Lim W.A."/>
            <person name="Manning G."/>
            <person name="Miller W.T."/>
            <person name="McGinnis W."/>
            <person name="Shapiro H."/>
            <person name="Tjian R."/>
            <person name="Grigoriev I.V."/>
            <person name="Rokhsar D."/>
        </authorList>
    </citation>
    <scope>NUCLEOTIDE SEQUENCE [LARGE SCALE GENOMIC DNA]</scope>
    <source>
        <strain evidence="15">MX1 / ATCC 50154</strain>
    </source>
</reference>
<feature type="region of interest" description="Disordered" evidence="12">
    <location>
        <begin position="737"/>
        <end position="761"/>
    </location>
</feature>
<dbReference type="GO" id="GO:1902476">
    <property type="term" value="P:chloride transmembrane transport"/>
    <property type="evidence" value="ECO:0000318"/>
    <property type="project" value="GO_Central"/>
</dbReference>
<dbReference type="GO" id="GO:0005254">
    <property type="term" value="F:chloride channel activity"/>
    <property type="evidence" value="ECO:0007669"/>
    <property type="project" value="UniProtKB-UniRule"/>
</dbReference>
<dbReference type="GO" id="GO:0062158">
    <property type="term" value="F:chloride:proton antiporter activity"/>
    <property type="evidence" value="ECO:0000318"/>
    <property type="project" value="GO_Central"/>
</dbReference>
<dbReference type="InterPro" id="IPR014743">
    <property type="entry name" value="Cl-channel_core"/>
</dbReference>
<organism evidence="14 15">
    <name type="scientific">Monosiga brevicollis</name>
    <name type="common">Choanoflagellate</name>
    <dbReference type="NCBI Taxonomy" id="81824"/>
    <lineage>
        <taxon>Eukaryota</taxon>
        <taxon>Choanoflagellata</taxon>
        <taxon>Craspedida</taxon>
        <taxon>Salpingoecidae</taxon>
        <taxon>Monosiga</taxon>
    </lineage>
</organism>
<feature type="domain" description="CBS" evidence="13">
    <location>
        <begin position="688"/>
        <end position="748"/>
    </location>
</feature>
<dbReference type="InterPro" id="IPR000644">
    <property type="entry name" value="CBS_dom"/>
</dbReference>
<feature type="transmembrane region" description="Helical" evidence="11">
    <location>
        <begin position="501"/>
        <end position="522"/>
    </location>
</feature>
<dbReference type="GeneID" id="5888480"/>
<keyword evidence="9 11" id="KW-0868">Chloride</keyword>
<dbReference type="KEGG" id="mbr:MONBRDRAFT_31290"/>
<name>A9UR28_MONBE</name>
<sequence>MGIMAGVLPPGFPFGDIKKSGVTEGADYQAINNSRRPELSNTYTRQTGAYAITQWIILALIAIVLACLYRGLNAAIEVISTARMQNLADNMADGHFFVAWVINFFSSLGLVMVAVLFALWAPAAISSGMPEIISYLNGAKPSDLLSPSTMLSKAIGLVFAVSSGLAIGPEGPTIHLGAMIGPRLVESLAWLFSGLPSFSRNVQLFFDDMDMRKLVVAGSAAGIAVAFRSPIGGVFFVIEEAISFFDAQLVFRTYFTCIIAYYIMAVLTDGHRLEADTFTPYEIEVECSAPYLAEDIFLFIITGVVCGAAGSLFNALNTTIFRFRKKFVGASGRNRIIEALCLVLITSLIVVFAPTAGHCTKLRQVVDHVPAQTTDSYVFDSGNLVLDDPKVCLSSTAKDLYRVLHVNRSQWPEDQDLDQVVKELQDKVKENLELRQFDCDEDEYSQLGSLFFNTGHHAVNLLFQTGTYDILEADALAGFLILYFLLAVVTAGATFPSGLVIPMLTMGGAIGRMIGIAVNTGIKEPANVQLMDPGAFAMIGAAAFWCGSGGMTATIAVIILEVTGDFQYLPALAIAVITANVVGTQLNHSLYHSLIHLKHIPFLEDVANEQLNHVTVREVMASPVLSLPALAGRQQIKEALASTHNGFPVTDKADGVDKVIGLILKRHLYTLYDALKGEHDTADLTEFMNETPAFTLEHTRFPEAFRTFRSQGLRHLVVVNDRFEALGMLTRKDFQKADHAHGAHGADDHDHSHDEESSHMHVLHPAVRHPTASSRFAAYRPPPMDDFGDEGPAPLMRNDDSTA</sequence>
<keyword evidence="15" id="KW-1185">Reference proteome</keyword>
<dbReference type="GO" id="GO:0034707">
    <property type="term" value="C:chloride channel complex"/>
    <property type="evidence" value="ECO:0000318"/>
    <property type="project" value="GO_Central"/>
</dbReference>
<dbReference type="SUPFAM" id="SSF54631">
    <property type="entry name" value="CBS-domain pair"/>
    <property type="match status" value="1"/>
</dbReference>
<evidence type="ECO:0000313" key="14">
    <source>
        <dbReference type="EMBL" id="EDQ92175.1"/>
    </source>
</evidence>
<feature type="compositionally biased region" description="Basic and acidic residues" evidence="12">
    <location>
        <begin position="737"/>
        <end position="759"/>
    </location>
</feature>
<protein>
    <recommendedName>
        <fullName evidence="11">Chloride channel protein</fullName>
    </recommendedName>
</protein>
<keyword evidence="5 11" id="KW-1133">Transmembrane helix</keyword>
<feature type="transmembrane region" description="Helical" evidence="11">
    <location>
        <begin position="97"/>
        <end position="121"/>
    </location>
</feature>
<evidence type="ECO:0000256" key="2">
    <source>
        <dbReference type="ARBA" id="ARBA00022448"/>
    </source>
</evidence>
<dbReference type="SMART" id="SM00116">
    <property type="entry name" value="CBS"/>
    <property type="match status" value="2"/>
</dbReference>
<dbReference type="EMBL" id="CH991544">
    <property type="protein sequence ID" value="EDQ92175.1"/>
    <property type="molecule type" value="Genomic_DNA"/>
</dbReference>
<dbReference type="RefSeq" id="XP_001743461.1">
    <property type="nucleotide sequence ID" value="XM_001743409.1"/>
</dbReference>
<feature type="transmembrane region" description="Helical" evidence="11">
    <location>
        <begin position="55"/>
        <end position="76"/>
    </location>
</feature>
<evidence type="ECO:0000256" key="1">
    <source>
        <dbReference type="ARBA" id="ARBA00004141"/>
    </source>
</evidence>
<feature type="region of interest" description="Disordered" evidence="12">
    <location>
        <begin position="776"/>
        <end position="803"/>
    </location>
</feature>
<feature type="transmembrane region" description="Helical" evidence="11">
    <location>
        <begin position="215"/>
        <end position="237"/>
    </location>
</feature>
<feature type="transmembrane region" description="Helical" evidence="11">
    <location>
        <begin position="534"/>
        <end position="560"/>
    </location>
</feature>
<dbReference type="InParanoid" id="A9UR28"/>
<feature type="transmembrane region" description="Helical" evidence="11">
    <location>
        <begin position="336"/>
        <end position="356"/>
    </location>
</feature>
<gene>
    <name evidence="14" type="ORF">MONBRDRAFT_31290</name>
</gene>
<keyword evidence="4" id="KW-0677">Repeat</keyword>
<dbReference type="AlphaFoldDB" id="A9UR28"/>
<dbReference type="CDD" id="cd04591">
    <property type="entry name" value="CBS_pair_voltage-gated_CLC_euk_bac"/>
    <property type="match status" value="1"/>
</dbReference>
<dbReference type="GO" id="GO:0005765">
    <property type="term" value="C:lysosomal membrane"/>
    <property type="evidence" value="ECO:0000318"/>
    <property type="project" value="GO_Central"/>
</dbReference>
<feature type="transmembrane region" description="Helical" evidence="11">
    <location>
        <begin position="566"/>
        <end position="583"/>
    </location>
</feature>
<feature type="transmembrane region" description="Helical" evidence="11">
    <location>
        <begin position="296"/>
        <end position="316"/>
    </location>
</feature>
<keyword evidence="6 11" id="KW-0406">Ion transport</keyword>
<dbReference type="Gene3D" id="3.10.580.10">
    <property type="entry name" value="CBS-domain"/>
    <property type="match status" value="1"/>
</dbReference>
<evidence type="ECO:0000256" key="4">
    <source>
        <dbReference type="ARBA" id="ARBA00022737"/>
    </source>
</evidence>
<dbReference type="eggNOG" id="KOG0474">
    <property type="taxonomic scope" value="Eukaryota"/>
</dbReference>
<evidence type="ECO:0000256" key="8">
    <source>
        <dbReference type="ARBA" id="ARBA00023136"/>
    </source>
</evidence>
<dbReference type="OMA" id="TEDWEVQ"/>
<dbReference type="PANTHER" id="PTHR11689:SF136">
    <property type="entry name" value="H(+)_CL(-) EXCHANGE TRANSPORTER 7"/>
    <property type="match status" value="1"/>
</dbReference>
<dbReference type="Gene3D" id="1.10.3080.10">
    <property type="entry name" value="Clc chloride channel"/>
    <property type="match status" value="1"/>
</dbReference>
<evidence type="ECO:0000256" key="7">
    <source>
        <dbReference type="ARBA" id="ARBA00023122"/>
    </source>
</evidence>
<keyword evidence="7 10" id="KW-0129">CBS domain</keyword>
<dbReference type="Pfam" id="PF00654">
    <property type="entry name" value="Voltage_CLC"/>
    <property type="match status" value="1"/>
</dbReference>
<dbReference type="InterPro" id="IPR051280">
    <property type="entry name" value="Cl-channel/antiporter"/>
</dbReference>
<dbReference type="SUPFAM" id="SSF81340">
    <property type="entry name" value="Clc chloride channel"/>
    <property type="match status" value="1"/>
</dbReference>
<comment type="subcellular location">
    <subcellularLocation>
        <location evidence="1 11">Membrane</location>
        <topology evidence="1 11">Multi-pass membrane protein</topology>
    </subcellularLocation>
</comment>
<evidence type="ECO:0000313" key="15">
    <source>
        <dbReference type="Proteomes" id="UP000001357"/>
    </source>
</evidence>
<feature type="transmembrane region" description="Helical" evidence="11">
    <location>
        <begin position="249"/>
        <end position="267"/>
    </location>
</feature>
<proteinExistence type="inferred from homology"/>
<evidence type="ECO:0000256" key="10">
    <source>
        <dbReference type="PROSITE-ProRule" id="PRU00703"/>
    </source>
</evidence>
<dbReference type="Proteomes" id="UP000001357">
    <property type="component" value="Unassembled WGS sequence"/>
</dbReference>
<dbReference type="InterPro" id="IPR001807">
    <property type="entry name" value="ClC"/>
</dbReference>
<evidence type="ECO:0000259" key="13">
    <source>
        <dbReference type="PROSITE" id="PS51371"/>
    </source>
</evidence>
<dbReference type="PROSITE" id="PS51371">
    <property type="entry name" value="CBS"/>
    <property type="match status" value="1"/>
</dbReference>
<feature type="transmembrane region" description="Helical" evidence="11">
    <location>
        <begin position="475"/>
        <end position="495"/>
    </location>
</feature>
<dbReference type="PRINTS" id="PR00762">
    <property type="entry name" value="CLCHANNEL"/>
</dbReference>
<dbReference type="PANTHER" id="PTHR11689">
    <property type="entry name" value="CHLORIDE CHANNEL PROTEIN CLC FAMILY MEMBER"/>
    <property type="match status" value="1"/>
</dbReference>
<accession>A9UR28</accession>
<dbReference type="GO" id="GO:0030321">
    <property type="term" value="P:transepithelial chloride transport"/>
    <property type="evidence" value="ECO:0000318"/>
    <property type="project" value="GO_Central"/>
</dbReference>
<dbReference type="InterPro" id="IPR046342">
    <property type="entry name" value="CBS_dom_sf"/>
</dbReference>
<keyword evidence="2 11" id="KW-0813">Transport</keyword>
<evidence type="ECO:0000256" key="11">
    <source>
        <dbReference type="RuleBase" id="RU361221"/>
    </source>
</evidence>
<keyword evidence="8 11" id="KW-0472">Membrane</keyword>